<feature type="transmembrane region" description="Helical" evidence="2">
    <location>
        <begin position="665"/>
        <end position="692"/>
    </location>
</feature>
<dbReference type="PANTHER" id="PTHR35408:SF2">
    <property type="entry name" value="GLYCOSYLTRANSFERASE 2-LIKE DOMAIN-CONTAINING PROTEIN"/>
    <property type="match status" value="1"/>
</dbReference>
<dbReference type="Pfam" id="PF13632">
    <property type="entry name" value="Glyco_trans_2_3"/>
    <property type="match status" value="1"/>
</dbReference>
<comment type="caution">
    <text evidence="5">The sequence shown here is derived from an EMBL/GenBank/DDBJ whole genome shotgun (WGS) entry which is preliminary data.</text>
</comment>
<dbReference type="InterPro" id="IPR029044">
    <property type="entry name" value="Nucleotide-diphossugar_trans"/>
</dbReference>
<reference evidence="5" key="1">
    <citation type="journal article" date="2023" name="Mol. Phylogenet. Evol.">
        <title>Genome-scale phylogeny and comparative genomics of the fungal order Sordariales.</title>
        <authorList>
            <person name="Hensen N."/>
            <person name="Bonometti L."/>
            <person name="Westerberg I."/>
            <person name="Brannstrom I.O."/>
            <person name="Guillou S."/>
            <person name="Cros-Aarteil S."/>
            <person name="Calhoun S."/>
            <person name="Haridas S."/>
            <person name="Kuo A."/>
            <person name="Mondo S."/>
            <person name="Pangilinan J."/>
            <person name="Riley R."/>
            <person name="LaButti K."/>
            <person name="Andreopoulos B."/>
            <person name="Lipzen A."/>
            <person name="Chen C."/>
            <person name="Yan M."/>
            <person name="Daum C."/>
            <person name="Ng V."/>
            <person name="Clum A."/>
            <person name="Steindorff A."/>
            <person name="Ohm R.A."/>
            <person name="Martin F."/>
            <person name="Silar P."/>
            <person name="Natvig D.O."/>
            <person name="Lalanne C."/>
            <person name="Gautier V."/>
            <person name="Ament-Velasquez S.L."/>
            <person name="Kruys A."/>
            <person name="Hutchinson M.I."/>
            <person name="Powell A.J."/>
            <person name="Barry K."/>
            <person name="Miller A.N."/>
            <person name="Grigoriev I.V."/>
            <person name="Debuchy R."/>
            <person name="Gladieux P."/>
            <person name="Hiltunen Thoren M."/>
            <person name="Johannesson H."/>
        </authorList>
    </citation>
    <scope>NUCLEOTIDE SEQUENCE</scope>
    <source>
        <strain evidence="5">PSN243</strain>
    </source>
</reference>
<feature type="transmembrane region" description="Helical" evidence="2">
    <location>
        <begin position="257"/>
        <end position="282"/>
    </location>
</feature>
<keyword evidence="2" id="KW-0812">Transmembrane</keyword>
<name>A0AAV9GG69_9PEZI</name>
<evidence type="ECO:0000313" key="6">
    <source>
        <dbReference type="Proteomes" id="UP001321760"/>
    </source>
</evidence>
<evidence type="ECO:0000256" key="2">
    <source>
        <dbReference type="SAM" id="Phobius"/>
    </source>
</evidence>
<dbReference type="GO" id="GO:0016740">
    <property type="term" value="F:transferase activity"/>
    <property type="evidence" value="ECO:0007669"/>
    <property type="project" value="UniProtKB-KW"/>
</dbReference>
<keyword evidence="2" id="KW-0472">Membrane</keyword>
<feature type="transmembrane region" description="Helical" evidence="2">
    <location>
        <begin position="704"/>
        <end position="725"/>
    </location>
</feature>
<dbReference type="Pfam" id="PF25550">
    <property type="entry name" value="DUF7928"/>
    <property type="match status" value="1"/>
</dbReference>
<evidence type="ECO:0000256" key="1">
    <source>
        <dbReference type="SAM" id="MobiDB-lite"/>
    </source>
</evidence>
<dbReference type="PANTHER" id="PTHR35408">
    <property type="entry name" value="CHROMOSOME 15, WHOLE GENOME SHOTGUN SEQUENCE"/>
    <property type="match status" value="1"/>
</dbReference>
<evidence type="ECO:0000259" key="4">
    <source>
        <dbReference type="Pfam" id="PF25550"/>
    </source>
</evidence>
<evidence type="ECO:0000259" key="3">
    <source>
        <dbReference type="Pfam" id="PF13632"/>
    </source>
</evidence>
<organism evidence="5 6">
    <name type="scientific">Podospora aff. communis PSN243</name>
    <dbReference type="NCBI Taxonomy" id="3040156"/>
    <lineage>
        <taxon>Eukaryota</taxon>
        <taxon>Fungi</taxon>
        <taxon>Dikarya</taxon>
        <taxon>Ascomycota</taxon>
        <taxon>Pezizomycotina</taxon>
        <taxon>Sordariomycetes</taxon>
        <taxon>Sordariomycetidae</taxon>
        <taxon>Sordariales</taxon>
        <taxon>Podosporaceae</taxon>
        <taxon>Podospora</taxon>
    </lineage>
</organism>
<keyword evidence="5" id="KW-0808">Transferase</keyword>
<accession>A0AAV9GG69</accession>
<dbReference type="AlphaFoldDB" id="A0AAV9GG69"/>
<dbReference type="SUPFAM" id="SSF53448">
    <property type="entry name" value="Nucleotide-diphospho-sugar transferases"/>
    <property type="match status" value="1"/>
</dbReference>
<keyword evidence="6" id="KW-1185">Reference proteome</keyword>
<evidence type="ECO:0000313" key="5">
    <source>
        <dbReference type="EMBL" id="KAK4446877.1"/>
    </source>
</evidence>
<dbReference type="Proteomes" id="UP001321760">
    <property type="component" value="Unassembled WGS sequence"/>
</dbReference>
<dbReference type="EMBL" id="MU865953">
    <property type="protein sequence ID" value="KAK4446877.1"/>
    <property type="molecule type" value="Genomic_DNA"/>
</dbReference>
<feature type="transmembrane region" description="Helical" evidence="2">
    <location>
        <begin position="799"/>
        <end position="818"/>
    </location>
</feature>
<feature type="non-terminal residue" evidence="5">
    <location>
        <position position="1"/>
    </location>
</feature>
<protein>
    <submittedName>
        <fullName evidence="5">Glycosyl transferase family group 2-domain-containing protein</fullName>
    </submittedName>
</protein>
<feature type="transmembrane region" description="Helical" evidence="2">
    <location>
        <begin position="216"/>
        <end position="237"/>
    </location>
</feature>
<dbReference type="InterPro" id="IPR001173">
    <property type="entry name" value="Glyco_trans_2-like"/>
</dbReference>
<sequence length="848" mass="95945">SQLARYLYQKITERDWISPSQQASQFDWQGAPGLVVAAESGDDFVAHPRNVFPELNAIRKKLNVPVLFTMRCETVDHFIQRLQPGETEISLQPHHIILPIVQSLHALATIDTSVRSRDNACFVREEGVLLVWSRTADDLLAQASDLEDKLIGAMLGRTIAVPHTPNSFGGKRPPWASARSSYRQGDEKNGLANDSASDSDFDIEDAEAQKVGPRPFILTQSIIVSLAFVLIILTTAGSVREVLMQVRLLGDAGYNRLAMLSITPVSIALCLFFFTIIVNAFFQLLGPIKDIRQGNSRFYSSVKPDIKKHPNIQWPHITIQMPVYKEGLRGVIKPTIDSLLPAIAHYEALGGTASIVVAEDGFQCLPPEMADLRRRFYQQHGIGWISRPPHGKDGFIRGGRFKKASNLNYALDFTLRVEDELLRLRRIRAQHLNCHLDELDAEEDAECYDQALAAMIKQDEGRTLAEGNVRMGEFILLIDSDTRVPVDCLSLAAMEFEESPEVAIIQHASGVLKVTDTWFEDCIAYFTDVIYLSIKFAVGNGDFAPFVGHNAFLRWRAMQAVRFIDPSDGRELFWSESHVSEDFDMALRLQTAGFAVRLATYDEGEFKEGVSLTIFDELLRWEKYSYGCSELLFHPIYQWLWKGPITPMVWKIITSNMKVTSKYTIFAYVFTYYAIAGSLPLTVGMYFFFGWFQDQYRLVTFEPWKVFLGCVVVFQVFAPICFAVYRHRVGNKVFWKSLIEAWKWSLFFAVFFAGISWHLCYALIAHLFCLPIEWSSTAKELEATGFFISFDRVLKTFKFSMLFSLVTIGGMIYLALFAPEGWIINFPVGMVPLATQAAGHLLLPLLCL</sequence>
<dbReference type="Gene3D" id="3.90.550.10">
    <property type="entry name" value="Spore Coat Polysaccharide Biosynthesis Protein SpsA, Chain A"/>
    <property type="match status" value="1"/>
</dbReference>
<gene>
    <name evidence="5" type="ORF">QBC34DRAFT_468500</name>
</gene>
<dbReference type="InterPro" id="IPR057688">
    <property type="entry name" value="DUF7928"/>
</dbReference>
<proteinExistence type="predicted"/>
<keyword evidence="2" id="KW-1133">Transmembrane helix</keyword>
<feature type="non-terminal residue" evidence="5">
    <location>
        <position position="848"/>
    </location>
</feature>
<feature type="domain" description="Glycosyltransferase 2-like" evidence="3">
    <location>
        <begin position="474"/>
        <end position="687"/>
    </location>
</feature>
<reference evidence="5" key="2">
    <citation type="submission" date="2023-05" db="EMBL/GenBank/DDBJ databases">
        <authorList>
            <consortium name="Lawrence Berkeley National Laboratory"/>
            <person name="Steindorff A."/>
            <person name="Hensen N."/>
            <person name="Bonometti L."/>
            <person name="Westerberg I."/>
            <person name="Brannstrom I.O."/>
            <person name="Guillou S."/>
            <person name="Cros-Aarteil S."/>
            <person name="Calhoun S."/>
            <person name="Haridas S."/>
            <person name="Kuo A."/>
            <person name="Mondo S."/>
            <person name="Pangilinan J."/>
            <person name="Riley R."/>
            <person name="Labutti K."/>
            <person name="Andreopoulos B."/>
            <person name="Lipzen A."/>
            <person name="Chen C."/>
            <person name="Yanf M."/>
            <person name="Daum C."/>
            <person name="Ng V."/>
            <person name="Clum A."/>
            <person name="Ohm R."/>
            <person name="Martin F."/>
            <person name="Silar P."/>
            <person name="Natvig D."/>
            <person name="Lalanne C."/>
            <person name="Gautier V."/>
            <person name="Ament-Velasquez S.L."/>
            <person name="Kruys A."/>
            <person name="Hutchinson M.I."/>
            <person name="Powell A.J."/>
            <person name="Barry K."/>
            <person name="Miller A.N."/>
            <person name="Grigoriev I.V."/>
            <person name="Debuchy R."/>
            <person name="Gladieux P."/>
            <person name="Thoren M.H."/>
            <person name="Johannesson H."/>
        </authorList>
    </citation>
    <scope>NUCLEOTIDE SEQUENCE</scope>
    <source>
        <strain evidence="5">PSN243</strain>
    </source>
</reference>
<feature type="domain" description="DUF7928" evidence="4">
    <location>
        <begin position="3"/>
        <end position="154"/>
    </location>
</feature>
<feature type="region of interest" description="Disordered" evidence="1">
    <location>
        <begin position="164"/>
        <end position="198"/>
    </location>
</feature>
<feature type="transmembrane region" description="Helical" evidence="2">
    <location>
        <begin position="746"/>
        <end position="768"/>
    </location>
</feature>